<comment type="caution">
    <text evidence="2">The sequence shown here is derived from an EMBL/GenBank/DDBJ whole genome shotgun (WGS) entry which is preliminary data.</text>
</comment>
<gene>
    <name evidence="2" type="ORF">A3J56_01155</name>
</gene>
<dbReference type="Proteomes" id="UP000178406">
    <property type="component" value="Unassembled WGS sequence"/>
</dbReference>
<dbReference type="EMBL" id="MFHQ01000017">
    <property type="protein sequence ID" value="OGF74529.1"/>
    <property type="molecule type" value="Genomic_DNA"/>
</dbReference>
<dbReference type="AlphaFoldDB" id="A0A1F5WFP0"/>
<evidence type="ECO:0000256" key="1">
    <source>
        <dbReference type="SAM" id="Phobius"/>
    </source>
</evidence>
<dbReference type="STRING" id="1798338.A3J56_01155"/>
<protein>
    <submittedName>
        <fullName evidence="2">Uncharacterized protein</fullName>
    </submittedName>
</protein>
<reference evidence="2 3" key="1">
    <citation type="journal article" date="2016" name="Nat. Commun.">
        <title>Thousands of microbial genomes shed light on interconnected biogeochemical processes in an aquifer system.</title>
        <authorList>
            <person name="Anantharaman K."/>
            <person name="Brown C.T."/>
            <person name="Hug L.A."/>
            <person name="Sharon I."/>
            <person name="Castelle C.J."/>
            <person name="Probst A.J."/>
            <person name="Thomas B.C."/>
            <person name="Singh A."/>
            <person name="Wilkins M.J."/>
            <person name="Karaoz U."/>
            <person name="Brodie E.L."/>
            <person name="Williams K.H."/>
            <person name="Hubbard S.S."/>
            <person name="Banfield J.F."/>
        </authorList>
    </citation>
    <scope>NUCLEOTIDE SEQUENCE [LARGE SCALE GENOMIC DNA]</scope>
</reference>
<organism evidence="2 3">
    <name type="scientific">Candidatus Giovannonibacteria bacterium RIFCSPHIGHO2_02_FULL_46_20</name>
    <dbReference type="NCBI Taxonomy" id="1798338"/>
    <lineage>
        <taxon>Bacteria</taxon>
        <taxon>Candidatus Giovannoniibacteriota</taxon>
    </lineage>
</organism>
<sequence length="181" mass="18605">MDQIISKFSPDKNFRFYAIMGGGAIIVTLAILWGYNARAAATAAVSATVTATNLAVSVTDGSIAFGSVALNTATTTAGNGETQTVTNDGSNAALNVKSSNATGGTTWTLGTSPGSNIFKLEVSTTTGSTYMTFQATDTYLTASTTFSSLSNGNLDFRFTTPTGSTDFVQKSLTITAQVTTP</sequence>
<keyword evidence="1" id="KW-1133">Transmembrane helix</keyword>
<keyword evidence="1" id="KW-0472">Membrane</keyword>
<proteinExistence type="predicted"/>
<accession>A0A1F5WFP0</accession>
<feature type="transmembrane region" description="Helical" evidence="1">
    <location>
        <begin position="16"/>
        <end position="35"/>
    </location>
</feature>
<evidence type="ECO:0000313" key="3">
    <source>
        <dbReference type="Proteomes" id="UP000178406"/>
    </source>
</evidence>
<name>A0A1F5WFP0_9BACT</name>
<evidence type="ECO:0000313" key="2">
    <source>
        <dbReference type="EMBL" id="OGF74529.1"/>
    </source>
</evidence>
<keyword evidence="1" id="KW-0812">Transmembrane</keyword>